<dbReference type="Proteomes" id="UP000186102">
    <property type="component" value="Unassembled WGS sequence"/>
</dbReference>
<dbReference type="EMBL" id="MLBF01000012">
    <property type="protein sequence ID" value="OLN31962.1"/>
    <property type="molecule type" value="Genomic_DNA"/>
</dbReference>
<keyword evidence="3" id="KW-1185">Reference proteome</keyword>
<keyword evidence="1" id="KW-0472">Membrane</keyword>
<dbReference type="STRING" id="1888891.DSOL_2055"/>
<evidence type="ECO:0000256" key="1">
    <source>
        <dbReference type="SAM" id="Phobius"/>
    </source>
</evidence>
<feature type="transmembrane region" description="Helical" evidence="1">
    <location>
        <begin position="149"/>
        <end position="169"/>
    </location>
</feature>
<sequence length="312" mass="34252">MQSIPCYPNNLHLRFGWRYPPGELKTGPRLQKEVRYQLNAETKTAINYWFRHIWEFSNPIVPALLLASEITAICLNVLIEHLAVYTCVATILGWLVLLTGRNYNRENTLTQGQSDQVETTKNSYQAVKAILYAIGPIVLNLILVTGFHLSAAVSMALVVGVMVIVFRLRAGQICEMLKKSFHAKLLLGLLAIFFFQQVLSATGSVNEIVDLLRRSGVSPAVLITIITLTVGILTGQMTSFVAITFPIVNVIAPGNINVVTIGYVMGVVGTMLSPAHLCLVVSLDYFKAGIINSLKPIALMIGIITVLVFILN</sequence>
<dbReference type="PANTHER" id="PTHR39556">
    <property type="entry name" value="PROTEIN, PUTATIVE-RELATED"/>
    <property type="match status" value="1"/>
</dbReference>
<protein>
    <recommendedName>
        <fullName evidence="4">DUF401 family protein</fullName>
    </recommendedName>
</protein>
<keyword evidence="1" id="KW-0812">Transmembrane</keyword>
<proteinExistence type="predicted"/>
<organism evidence="2 3">
    <name type="scientific">Desulfosporosinus metallidurans</name>
    <dbReference type="NCBI Taxonomy" id="1888891"/>
    <lineage>
        <taxon>Bacteria</taxon>
        <taxon>Bacillati</taxon>
        <taxon>Bacillota</taxon>
        <taxon>Clostridia</taxon>
        <taxon>Eubacteriales</taxon>
        <taxon>Desulfitobacteriaceae</taxon>
        <taxon>Desulfosporosinus</taxon>
    </lineage>
</organism>
<evidence type="ECO:0000313" key="2">
    <source>
        <dbReference type="EMBL" id="OLN31962.1"/>
    </source>
</evidence>
<evidence type="ECO:0008006" key="4">
    <source>
        <dbReference type="Google" id="ProtNLM"/>
    </source>
</evidence>
<keyword evidence="1" id="KW-1133">Transmembrane helix</keyword>
<feature type="transmembrane region" description="Helical" evidence="1">
    <location>
        <begin position="219"/>
        <end position="248"/>
    </location>
</feature>
<feature type="transmembrane region" description="Helical" evidence="1">
    <location>
        <begin position="82"/>
        <end position="103"/>
    </location>
</feature>
<dbReference type="Pfam" id="PF04165">
    <property type="entry name" value="DUF401"/>
    <property type="match status" value="1"/>
</dbReference>
<feature type="transmembrane region" description="Helical" evidence="1">
    <location>
        <begin position="124"/>
        <end position="143"/>
    </location>
</feature>
<dbReference type="RefSeq" id="WP_075364706.1">
    <property type="nucleotide sequence ID" value="NZ_MLBF01000012.1"/>
</dbReference>
<dbReference type="InterPro" id="IPR007294">
    <property type="entry name" value="DUF401"/>
</dbReference>
<comment type="caution">
    <text evidence="2">The sequence shown here is derived from an EMBL/GenBank/DDBJ whole genome shotgun (WGS) entry which is preliminary data.</text>
</comment>
<evidence type="ECO:0000313" key="3">
    <source>
        <dbReference type="Proteomes" id="UP000186102"/>
    </source>
</evidence>
<dbReference type="AlphaFoldDB" id="A0A1Q8QX95"/>
<feature type="transmembrane region" description="Helical" evidence="1">
    <location>
        <begin position="181"/>
        <end position="199"/>
    </location>
</feature>
<feature type="transmembrane region" description="Helical" evidence="1">
    <location>
        <begin position="289"/>
        <end position="311"/>
    </location>
</feature>
<gene>
    <name evidence="2" type="ORF">DSOL_2055</name>
</gene>
<reference evidence="2 3" key="1">
    <citation type="submission" date="2016-09" db="EMBL/GenBank/DDBJ databases">
        <title>Complete genome of Desulfosporosinus sp. OL.</title>
        <authorList>
            <person name="Mardanov A."/>
            <person name="Beletsky A."/>
            <person name="Panova A."/>
            <person name="Karnachuk O."/>
            <person name="Ravin N."/>
        </authorList>
    </citation>
    <scope>NUCLEOTIDE SEQUENCE [LARGE SCALE GENOMIC DNA]</scope>
    <source>
        <strain evidence="2 3">OL</strain>
    </source>
</reference>
<accession>A0A1Q8QX95</accession>
<dbReference type="PANTHER" id="PTHR39556:SF1">
    <property type="entry name" value="PROTEIN, PUTATIVE-RELATED"/>
    <property type="match status" value="1"/>
</dbReference>
<name>A0A1Q8QX95_9FIRM</name>